<organism evidence="4 5">
    <name type="scientific">Candidatus Competibacter phosphatis</name>
    <dbReference type="NCBI Taxonomy" id="221280"/>
    <lineage>
        <taxon>Bacteria</taxon>
        <taxon>Pseudomonadati</taxon>
        <taxon>Pseudomonadota</taxon>
        <taxon>Gammaproteobacteria</taxon>
        <taxon>Candidatus Competibacteraceae</taxon>
        <taxon>Candidatus Competibacter</taxon>
    </lineage>
</organism>
<dbReference type="SUPFAM" id="SSF55785">
    <property type="entry name" value="PYP-like sensor domain (PAS domain)"/>
    <property type="match status" value="1"/>
</dbReference>
<dbReference type="SMART" id="SM00091">
    <property type="entry name" value="PAS"/>
    <property type="match status" value="1"/>
</dbReference>
<keyword evidence="2" id="KW-0472">Membrane</keyword>
<dbReference type="InterPro" id="IPR000014">
    <property type="entry name" value="PAS"/>
</dbReference>
<evidence type="ECO:0000256" key="1">
    <source>
        <dbReference type="SAM" id="MobiDB-lite"/>
    </source>
</evidence>
<evidence type="ECO:0000313" key="5">
    <source>
        <dbReference type="Proteomes" id="UP000760480"/>
    </source>
</evidence>
<evidence type="ECO:0000259" key="3">
    <source>
        <dbReference type="PROSITE" id="PS50112"/>
    </source>
</evidence>
<reference evidence="4 5" key="1">
    <citation type="submission" date="2019-03" db="EMBL/GenBank/DDBJ databases">
        <title>Metabolic reconstructions from genomes of highly enriched 'Candidatus Accumulibacter' and 'Candidatus Competibacter' bioreactor populations.</title>
        <authorList>
            <person name="Annavajhala M.K."/>
            <person name="Welles L."/>
            <person name="Abbas B."/>
            <person name="Sorokin D."/>
            <person name="Park H."/>
            <person name="Van Loosdrecht M."/>
            <person name="Chandran K."/>
        </authorList>
    </citation>
    <scope>NUCLEOTIDE SEQUENCE [LARGE SCALE GENOMIC DNA]</scope>
    <source>
        <strain evidence="4 5">SBR_G</strain>
    </source>
</reference>
<feature type="transmembrane region" description="Helical" evidence="2">
    <location>
        <begin position="16"/>
        <end position="36"/>
    </location>
</feature>
<dbReference type="Proteomes" id="UP000760480">
    <property type="component" value="Unassembled WGS sequence"/>
</dbReference>
<dbReference type="InterPro" id="IPR035965">
    <property type="entry name" value="PAS-like_dom_sf"/>
</dbReference>
<feature type="transmembrane region" description="Helical" evidence="2">
    <location>
        <begin position="334"/>
        <end position="352"/>
    </location>
</feature>
<feature type="compositionally biased region" description="Basic residues" evidence="1">
    <location>
        <begin position="476"/>
        <end position="487"/>
    </location>
</feature>
<dbReference type="Gene3D" id="3.30.450.20">
    <property type="entry name" value="PAS domain"/>
    <property type="match status" value="1"/>
</dbReference>
<proteinExistence type="predicted"/>
<dbReference type="RefSeq" id="WP_169249640.1">
    <property type="nucleotide sequence ID" value="NZ_SPMZ01000046.1"/>
</dbReference>
<dbReference type="PROSITE" id="PS50112">
    <property type="entry name" value="PAS"/>
    <property type="match status" value="1"/>
</dbReference>
<keyword evidence="2" id="KW-0812">Transmembrane</keyword>
<dbReference type="CDD" id="cd00130">
    <property type="entry name" value="PAS"/>
    <property type="match status" value="1"/>
</dbReference>
<keyword evidence="5" id="KW-1185">Reference proteome</keyword>
<sequence length="531" mass="57886">MNSNLQFCPGRRFERFGLALALAVFAVVLLHGNWLWRWDRLLYDWQLASESRPPADDIVIVAIDEQSLRELGRWPWSRRIHADLVRKLTAAGARAIALDIVFAEPSASDPAADADLAAALTESDRVVLPVLNEQTQLDGQLLETLPIPILASAASGLGHVDVDLDLDGIARSVYLKAGLGSPRWSTLALALLESVDPAAGTALPGERAAPAEVSSPYAWARDYHVLIPFAGPPGHFRHVSYVETLRGIHDPAIFRDRFVLVGMTAAGLGDMLPTPVSGLTQPMSGVEFNADVLDTLRRGVAIQPLEPVWSTWLTIALVLSSVGICAVGPPRWNLSPIGLSMALTLIVSLVLLHVAHRWFPPTQVLLAQALSYPLWSWRRLRQAARSLFVEQERAQAALRSIGDAVITTDAAGMVEYLNPTAEILLGRARNEVLGHPLGAIFRILDESEYKAGVDLAAWCLEKKANDQVTRTQPPGRAHRARVRHSCLRRPDSRRARPDAGGGARHQRPQRSAPPDRADGVSGNSRLADRTA</sequence>
<feature type="domain" description="PAS" evidence="3">
    <location>
        <begin position="390"/>
        <end position="448"/>
    </location>
</feature>
<feature type="transmembrane region" description="Helical" evidence="2">
    <location>
        <begin position="309"/>
        <end position="327"/>
    </location>
</feature>
<name>A0ABX1TLS5_9GAMM</name>
<comment type="caution">
    <text evidence="4">The sequence shown here is derived from an EMBL/GenBank/DDBJ whole genome shotgun (WGS) entry which is preliminary data.</text>
</comment>
<dbReference type="InterPro" id="IPR013767">
    <property type="entry name" value="PAS_fold"/>
</dbReference>
<evidence type="ECO:0000256" key="2">
    <source>
        <dbReference type="SAM" id="Phobius"/>
    </source>
</evidence>
<dbReference type="Pfam" id="PF00989">
    <property type="entry name" value="PAS"/>
    <property type="match status" value="1"/>
</dbReference>
<dbReference type="SMART" id="SM01080">
    <property type="entry name" value="CHASE2"/>
    <property type="match status" value="1"/>
</dbReference>
<feature type="compositionally biased region" description="Basic and acidic residues" evidence="1">
    <location>
        <begin position="488"/>
        <end position="497"/>
    </location>
</feature>
<dbReference type="Pfam" id="PF05226">
    <property type="entry name" value="CHASE2"/>
    <property type="match status" value="1"/>
</dbReference>
<keyword evidence="2" id="KW-1133">Transmembrane helix</keyword>
<protein>
    <submittedName>
        <fullName evidence="4">CHASE2 domain-containing protein</fullName>
    </submittedName>
</protein>
<evidence type="ECO:0000313" key="4">
    <source>
        <dbReference type="EMBL" id="NMQ20368.1"/>
    </source>
</evidence>
<gene>
    <name evidence="4" type="ORF">E4P82_14885</name>
</gene>
<accession>A0ABX1TLS5</accession>
<dbReference type="InterPro" id="IPR007890">
    <property type="entry name" value="CHASE2"/>
</dbReference>
<feature type="region of interest" description="Disordered" evidence="1">
    <location>
        <begin position="466"/>
        <end position="531"/>
    </location>
</feature>
<dbReference type="EMBL" id="SPMZ01000046">
    <property type="protein sequence ID" value="NMQ20368.1"/>
    <property type="molecule type" value="Genomic_DNA"/>
</dbReference>